<dbReference type="EMBL" id="LNQE01001217">
    <property type="protein sequence ID" value="KUG20187.1"/>
    <property type="molecule type" value="Genomic_DNA"/>
</dbReference>
<feature type="transmembrane region" description="Helical" evidence="6">
    <location>
        <begin position="313"/>
        <end position="332"/>
    </location>
</feature>
<keyword evidence="4 6" id="KW-1133">Transmembrane helix</keyword>
<evidence type="ECO:0000256" key="6">
    <source>
        <dbReference type="SAM" id="Phobius"/>
    </source>
</evidence>
<keyword evidence="3 6" id="KW-0812">Transmembrane</keyword>
<dbReference type="GO" id="GO:0035435">
    <property type="term" value="P:phosphate ion transmembrane transport"/>
    <property type="evidence" value="ECO:0007669"/>
    <property type="project" value="TreeGrafter"/>
</dbReference>
<keyword evidence="5 6" id="KW-0472">Membrane</keyword>
<dbReference type="GO" id="GO:0005315">
    <property type="term" value="F:phosphate transmembrane transporter activity"/>
    <property type="evidence" value="ECO:0007669"/>
    <property type="project" value="InterPro"/>
</dbReference>
<evidence type="ECO:0000256" key="4">
    <source>
        <dbReference type="ARBA" id="ARBA00022989"/>
    </source>
</evidence>
<evidence type="ECO:0000256" key="2">
    <source>
        <dbReference type="ARBA" id="ARBA00022448"/>
    </source>
</evidence>
<feature type="transmembrane region" description="Helical" evidence="6">
    <location>
        <begin position="134"/>
        <end position="155"/>
    </location>
</feature>
<evidence type="ECO:0000313" key="7">
    <source>
        <dbReference type="EMBL" id="KUG20187.1"/>
    </source>
</evidence>
<evidence type="ECO:0000256" key="3">
    <source>
        <dbReference type="ARBA" id="ARBA00022692"/>
    </source>
</evidence>
<gene>
    <name evidence="7" type="ORF">ASZ90_010092</name>
</gene>
<dbReference type="InterPro" id="IPR001204">
    <property type="entry name" value="Phos_transporter"/>
</dbReference>
<dbReference type="GO" id="GO:0016020">
    <property type="term" value="C:membrane"/>
    <property type="evidence" value="ECO:0007669"/>
    <property type="project" value="UniProtKB-SubCell"/>
</dbReference>
<reference evidence="7" key="1">
    <citation type="journal article" date="2015" name="Proc. Natl. Acad. Sci. U.S.A.">
        <title>Networks of energetic and metabolic interactions define dynamics in microbial communities.</title>
        <authorList>
            <person name="Embree M."/>
            <person name="Liu J.K."/>
            <person name="Al-Bassam M.M."/>
            <person name="Zengler K."/>
        </authorList>
    </citation>
    <scope>NUCLEOTIDE SEQUENCE</scope>
</reference>
<proteinExistence type="predicted"/>
<feature type="transmembrane region" description="Helical" evidence="6">
    <location>
        <begin position="74"/>
        <end position="99"/>
    </location>
</feature>
<dbReference type="AlphaFoldDB" id="A0A0W8FH27"/>
<name>A0A0W8FH27_9ZZZZ</name>
<accession>A0A0W8FH27</accession>
<feature type="transmembrane region" description="Helical" evidence="6">
    <location>
        <begin position="161"/>
        <end position="183"/>
    </location>
</feature>
<dbReference type="PANTHER" id="PTHR11101">
    <property type="entry name" value="PHOSPHATE TRANSPORTER"/>
    <property type="match status" value="1"/>
</dbReference>
<organism evidence="7">
    <name type="scientific">hydrocarbon metagenome</name>
    <dbReference type="NCBI Taxonomy" id="938273"/>
    <lineage>
        <taxon>unclassified sequences</taxon>
        <taxon>metagenomes</taxon>
        <taxon>ecological metagenomes</taxon>
    </lineage>
</organism>
<dbReference type="Pfam" id="PF01384">
    <property type="entry name" value="PHO4"/>
    <property type="match status" value="1"/>
</dbReference>
<feature type="transmembrane region" description="Helical" evidence="6">
    <location>
        <begin position="365"/>
        <end position="386"/>
    </location>
</feature>
<sequence length="391" mass="40421">MEIIIILGILIALLFNFANGLNDAANSIATIIATKALTPLQAVGLAAVFNLLGPLLFTTAIAKTIGRGIVDPALLTPHIIFAGMIGSVLWILVTSYFGIPVSSSHALIGGLLGSGIAAAGIGGILWPDIVVVELLAIYCLFGAALGALALAAIASFKGENWANYLWLGALVGFTLTVPLLIATGTLPISGLLAVVVFIVVSPMLGLISAFAFGIIVVRTVARFPPRRLNGIFRHLQIFSGSLQSIGHGSNDAQNAMGMITAFLLAGGLISEFVVPLWVIIASAGAISLGTLLGGWRVIDRMANKITKIRPYQGFCASTAAGSVLSLMTAFGVPVSTTHATSGAIMGIGATRGYSAVKWGIVREIVAAWIMTIPASAIVAGIVYIGYRAIFL</sequence>
<feature type="transmembrane region" description="Helical" evidence="6">
    <location>
        <begin position="190"/>
        <end position="217"/>
    </location>
</feature>
<comment type="caution">
    <text evidence="7">The sequence shown here is derived from an EMBL/GenBank/DDBJ whole genome shotgun (WGS) entry which is preliminary data.</text>
</comment>
<feature type="transmembrane region" description="Helical" evidence="6">
    <location>
        <begin position="105"/>
        <end position="127"/>
    </location>
</feature>
<feature type="transmembrane region" description="Helical" evidence="6">
    <location>
        <begin position="272"/>
        <end position="292"/>
    </location>
</feature>
<dbReference type="PANTHER" id="PTHR11101:SF80">
    <property type="entry name" value="PHOSPHATE TRANSPORTER"/>
    <property type="match status" value="1"/>
</dbReference>
<feature type="transmembrane region" description="Helical" evidence="6">
    <location>
        <begin position="43"/>
        <end position="62"/>
    </location>
</feature>
<protein>
    <submittedName>
        <fullName evidence="7">Putative low-affinity inorganic phosphate transporter</fullName>
    </submittedName>
</protein>
<keyword evidence="2" id="KW-0813">Transport</keyword>
<evidence type="ECO:0000256" key="1">
    <source>
        <dbReference type="ARBA" id="ARBA00004141"/>
    </source>
</evidence>
<evidence type="ECO:0000256" key="5">
    <source>
        <dbReference type="ARBA" id="ARBA00023136"/>
    </source>
</evidence>
<comment type="subcellular location">
    <subcellularLocation>
        <location evidence="1">Membrane</location>
        <topology evidence="1">Multi-pass membrane protein</topology>
    </subcellularLocation>
</comment>